<dbReference type="GO" id="GO:0016616">
    <property type="term" value="F:oxidoreductase activity, acting on the CH-OH group of donors, NAD or NADP as acceptor"/>
    <property type="evidence" value="ECO:0007669"/>
    <property type="project" value="InterPro"/>
</dbReference>
<organism evidence="6">
    <name type="scientific">Candidatus Kentrum sp. LPFa</name>
    <dbReference type="NCBI Taxonomy" id="2126335"/>
    <lineage>
        <taxon>Bacteria</taxon>
        <taxon>Pseudomonadati</taxon>
        <taxon>Pseudomonadota</taxon>
        <taxon>Gammaproteobacteria</taxon>
        <taxon>Candidatus Kentrum</taxon>
    </lineage>
</organism>
<accession>A0A450WF23</accession>
<dbReference type="Gene3D" id="3.40.50.720">
    <property type="entry name" value="NAD(P)-binding Rossmann-like Domain"/>
    <property type="match status" value="2"/>
</dbReference>
<dbReference type="SUPFAM" id="SSF51735">
    <property type="entry name" value="NAD(P)-binding Rossmann-fold domains"/>
    <property type="match status" value="1"/>
</dbReference>
<sequence length="551" mass="61873">MPPPPDVPTLIVETDLSQSDSREIIDHYDRFAPSYDASVREWGYRSHRMAADILRQYVAIHQPVLDVGCGTGLVGEALADLGYGDISGMDISPDMIRHAGKRGCYRDLQVRDMTETPYPFADNAFAAVTCIGALSLITDPIPVFREFRRLVQPGGYLVFTQQEIPYRKYGYSGILQDFEQRNKLRCAYISEPIVFLPDHEDYGDRTLIFCVYQVINGQNPEDETPMKKKCLILNNREPIPENHLDDLGDQIEVVWYQKTDERFSLAEAIDTHANSHIIITTYMDLNADYLRRMPQLEAIITTTVSTHYVDSGYCGEHGIKIFNTENYTGSSVAEHAVALMMSATRQIPAIDGQVRQGNTECFDYPGTELSGKTAGIIGLGNIGGYVAQLLSGFELDLQYYNRSPKESALARAVSLETLLDTSDIVFLTVTLNSDSHQLIDEKALRRMKPSALLVNISPDDVMDKVAVKRALERGDIAGAAMDLLNPELFLDTPRTVLTVRRAWFTIECFTRRIGMWKGILRSYLAGEEIKTAHDLDFVPIEESTDRKQGSR</sequence>
<dbReference type="InterPro" id="IPR029063">
    <property type="entry name" value="SAM-dependent_MTases_sf"/>
</dbReference>
<dbReference type="SUPFAM" id="SSF53335">
    <property type="entry name" value="S-adenosyl-L-methionine-dependent methyltransferases"/>
    <property type="match status" value="1"/>
</dbReference>
<evidence type="ECO:0000256" key="1">
    <source>
        <dbReference type="ARBA" id="ARBA00005854"/>
    </source>
</evidence>
<dbReference type="SUPFAM" id="SSF52283">
    <property type="entry name" value="Formate/glycerate dehydrogenase catalytic domain-like"/>
    <property type="match status" value="1"/>
</dbReference>
<protein>
    <submittedName>
        <fullName evidence="6">Lactate dehydrogenase</fullName>
    </submittedName>
</protein>
<dbReference type="Gene3D" id="3.40.50.150">
    <property type="entry name" value="Vaccinia Virus protein VP39"/>
    <property type="match status" value="1"/>
</dbReference>
<dbReference type="InterPro" id="IPR029752">
    <property type="entry name" value="D-isomer_DH_CS1"/>
</dbReference>
<dbReference type="PANTHER" id="PTHR43761:SF1">
    <property type="entry name" value="D-ISOMER SPECIFIC 2-HYDROXYACID DEHYDROGENASE CATALYTIC DOMAIN-CONTAINING PROTEIN-RELATED"/>
    <property type="match status" value="1"/>
</dbReference>
<dbReference type="EMBL" id="CAADFK010000081">
    <property type="protein sequence ID" value="VFK15612.1"/>
    <property type="molecule type" value="Genomic_DNA"/>
</dbReference>
<dbReference type="PANTHER" id="PTHR43761">
    <property type="entry name" value="D-ISOMER SPECIFIC 2-HYDROXYACID DEHYDROGENASE FAMILY PROTEIN (AFU_ORTHOLOGUE AFUA_1G13630)"/>
    <property type="match status" value="1"/>
</dbReference>
<gene>
    <name evidence="6" type="ORF">BECKLPF1236B_GA0070989_10814</name>
</gene>
<keyword evidence="2" id="KW-0560">Oxidoreductase</keyword>
<dbReference type="Pfam" id="PF08241">
    <property type="entry name" value="Methyltransf_11"/>
    <property type="match status" value="1"/>
</dbReference>
<feature type="domain" description="Methyltransferase type 11" evidence="5">
    <location>
        <begin position="65"/>
        <end position="159"/>
    </location>
</feature>
<evidence type="ECO:0000259" key="4">
    <source>
        <dbReference type="Pfam" id="PF02826"/>
    </source>
</evidence>
<dbReference type="Pfam" id="PF02826">
    <property type="entry name" value="2-Hacid_dh_C"/>
    <property type="match status" value="1"/>
</dbReference>
<dbReference type="InterPro" id="IPR013216">
    <property type="entry name" value="Methyltransf_11"/>
</dbReference>
<evidence type="ECO:0000256" key="2">
    <source>
        <dbReference type="ARBA" id="ARBA00023002"/>
    </source>
</evidence>
<dbReference type="GO" id="GO:0051287">
    <property type="term" value="F:NAD binding"/>
    <property type="evidence" value="ECO:0007669"/>
    <property type="project" value="InterPro"/>
</dbReference>
<proteinExistence type="inferred from homology"/>
<dbReference type="AlphaFoldDB" id="A0A450WF23"/>
<dbReference type="InterPro" id="IPR036291">
    <property type="entry name" value="NAD(P)-bd_dom_sf"/>
</dbReference>
<dbReference type="GO" id="GO:0008757">
    <property type="term" value="F:S-adenosylmethionine-dependent methyltransferase activity"/>
    <property type="evidence" value="ECO:0007669"/>
    <property type="project" value="InterPro"/>
</dbReference>
<dbReference type="PROSITE" id="PS00065">
    <property type="entry name" value="D_2_HYDROXYACID_DH_1"/>
    <property type="match status" value="1"/>
</dbReference>
<comment type="similarity">
    <text evidence="1">Belongs to the D-isomer specific 2-hydroxyacid dehydrogenase family.</text>
</comment>
<dbReference type="CDD" id="cd02440">
    <property type="entry name" value="AdoMet_MTases"/>
    <property type="match status" value="1"/>
</dbReference>
<keyword evidence="3" id="KW-0520">NAD</keyword>
<evidence type="ECO:0000313" key="6">
    <source>
        <dbReference type="EMBL" id="VFK15612.1"/>
    </source>
</evidence>
<reference evidence="6" key="1">
    <citation type="submission" date="2019-02" db="EMBL/GenBank/DDBJ databases">
        <authorList>
            <person name="Gruber-Vodicka R. H."/>
            <person name="Seah K. B. B."/>
        </authorList>
    </citation>
    <scope>NUCLEOTIDE SEQUENCE</scope>
    <source>
        <strain evidence="6">BECK_S313</strain>
    </source>
</reference>
<name>A0A450WF23_9GAMM</name>
<evidence type="ECO:0000259" key="5">
    <source>
        <dbReference type="Pfam" id="PF08241"/>
    </source>
</evidence>
<dbReference type="InterPro" id="IPR050418">
    <property type="entry name" value="D-iso_2-hydroxyacid_DH_PdxB"/>
</dbReference>
<evidence type="ECO:0000256" key="3">
    <source>
        <dbReference type="ARBA" id="ARBA00023027"/>
    </source>
</evidence>
<feature type="domain" description="D-isomer specific 2-hydroxyacid dehydrogenase NAD-binding" evidence="4">
    <location>
        <begin position="337"/>
        <end position="488"/>
    </location>
</feature>
<dbReference type="InterPro" id="IPR006140">
    <property type="entry name" value="D-isomer_DH_NAD-bd"/>
</dbReference>